<dbReference type="SUPFAM" id="SSF56317">
    <property type="entry name" value="Carbon-nitrogen hydrolase"/>
    <property type="match status" value="1"/>
</dbReference>
<evidence type="ECO:0000259" key="3">
    <source>
        <dbReference type="PROSITE" id="PS50263"/>
    </source>
</evidence>
<reference evidence="5" key="1">
    <citation type="submission" date="2017-11" db="EMBL/GenBank/DDBJ databases">
        <authorList>
            <person name="Chan K.G."/>
            <person name="Lee L.S."/>
        </authorList>
    </citation>
    <scope>NUCLEOTIDE SEQUENCE [LARGE SCALE GENOMIC DNA]</scope>
    <source>
        <strain evidence="5">DSM 100970</strain>
    </source>
</reference>
<dbReference type="InterPro" id="IPR001110">
    <property type="entry name" value="UPF0012_CS"/>
</dbReference>
<dbReference type="PANTHER" id="PTHR23088">
    <property type="entry name" value="NITRILASE-RELATED"/>
    <property type="match status" value="1"/>
</dbReference>
<evidence type="ECO:0000313" key="4">
    <source>
        <dbReference type="EMBL" id="AUR52403.1"/>
    </source>
</evidence>
<dbReference type="CDD" id="cd07572">
    <property type="entry name" value="nit"/>
    <property type="match status" value="1"/>
</dbReference>
<feature type="domain" description="CN hydrolase" evidence="3">
    <location>
        <begin position="6"/>
        <end position="251"/>
    </location>
</feature>
<dbReference type="EMBL" id="CP024847">
    <property type="protein sequence ID" value="AUR52403.1"/>
    <property type="molecule type" value="Genomic_DNA"/>
</dbReference>
<dbReference type="KEGG" id="nba:CUN60_08860"/>
<keyword evidence="2" id="KW-0378">Hydrolase</keyword>
<proteinExistence type="inferred from homology"/>
<dbReference type="RefSeq" id="WP_102951696.1">
    <property type="nucleotide sequence ID" value="NZ_CP024847.1"/>
</dbReference>
<dbReference type="InterPro" id="IPR003010">
    <property type="entry name" value="C-N_Hydrolase"/>
</dbReference>
<organism evidence="4 5">
    <name type="scientific">Aquella oligotrophica</name>
    <dbReference type="NCBI Taxonomy" id="2067065"/>
    <lineage>
        <taxon>Bacteria</taxon>
        <taxon>Pseudomonadati</taxon>
        <taxon>Pseudomonadota</taxon>
        <taxon>Betaproteobacteria</taxon>
        <taxon>Neisseriales</taxon>
        <taxon>Neisseriaceae</taxon>
        <taxon>Aquella</taxon>
    </lineage>
</organism>
<keyword evidence="4" id="KW-0012">Acyltransferase</keyword>
<accession>A0A2I7N7G4</accession>
<dbReference type="Pfam" id="PF00795">
    <property type="entry name" value="CN_hydrolase"/>
    <property type="match status" value="1"/>
</dbReference>
<comment type="similarity">
    <text evidence="1">Belongs to the carbon-nitrogen hydrolase superfamily. NIT1/NIT2 family.</text>
</comment>
<dbReference type="InterPro" id="IPR045254">
    <property type="entry name" value="Nit1/2_C-N_Hydrolase"/>
</dbReference>
<name>A0A2I7N7G4_9NEIS</name>
<keyword evidence="5" id="KW-1185">Reference proteome</keyword>
<keyword evidence="4" id="KW-0808">Transferase</keyword>
<dbReference type="AlphaFoldDB" id="A0A2I7N7G4"/>
<evidence type="ECO:0000256" key="2">
    <source>
        <dbReference type="ARBA" id="ARBA00022801"/>
    </source>
</evidence>
<sequence length="270" mass="30557">MVATSLKIAAIQMVSVKDWKSNLHQACLMIKEAAMAHAKLVVLPEFFIQITGQDDGKRLDIAEALGDGVIQRKLSQVAKECNIFLNAGTILIKASDKQYYNTSIIYDQNGELLVYYNKIHLFKFKDENNEYDESITFKAGKDIVSADILGFKVGLSICYDLRFPELYRKMGELDFILLPSAFTYTTGKAHWEILARSRAIENQCYFIAVNQGGIHETGRHTYGHSMIIDPWGRVVSSCEEGNQIIYATIERDVIAEVRKKLPALEHRVID</sequence>
<dbReference type="PROSITE" id="PS50263">
    <property type="entry name" value="CN_HYDROLASE"/>
    <property type="match status" value="1"/>
</dbReference>
<evidence type="ECO:0000256" key="1">
    <source>
        <dbReference type="ARBA" id="ARBA00010613"/>
    </source>
</evidence>
<dbReference type="GO" id="GO:0016746">
    <property type="term" value="F:acyltransferase activity"/>
    <property type="evidence" value="ECO:0007669"/>
    <property type="project" value="UniProtKB-KW"/>
</dbReference>
<gene>
    <name evidence="4" type="ORF">CUN60_08860</name>
</gene>
<protein>
    <submittedName>
        <fullName evidence="4">Acyltransferase</fullName>
    </submittedName>
</protein>
<evidence type="ECO:0000313" key="5">
    <source>
        <dbReference type="Proteomes" id="UP000236655"/>
    </source>
</evidence>
<dbReference type="Proteomes" id="UP000236655">
    <property type="component" value="Chromosome"/>
</dbReference>
<dbReference type="GO" id="GO:0016811">
    <property type="term" value="F:hydrolase activity, acting on carbon-nitrogen (but not peptide) bonds, in linear amides"/>
    <property type="evidence" value="ECO:0007669"/>
    <property type="project" value="InterPro"/>
</dbReference>
<dbReference type="PROSITE" id="PS01227">
    <property type="entry name" value="UPF0012"/>
    <property type="match status" value="1"/>
</dbReference>
<dbReference type="Gene3D" id="3.60.110.10">
    <property type="entry name" value="Carbon-nitrogen hydrolase"/>
    <property type="match status" value="1"/>
</dbReference>
<dbReference type="OrthoDB" id="9811121at2"/>
<dbReference type="PANTHER" id="PTHR23088:SF27">
    <property type="entry name" value="DEAMINATED GLUTATHIONE AMIDASE"/>
    <property type="match status" value="1"/>
</dbReference>
<dbReference type="InterPro" id="IPR036526">
    <property type="entry name" value="C-N_Hydrolase_sf"/>
</dbReference>